<keyword evidence="3" id="KW-0804">Transcription</keyword>
<dbReference type="RefSeq" id="WP_167023643.1">
    <property type="nucleotide sequence ID" value="NZ_CP050177.1"/>
</dbReference>
<evidence type="ECO:0000256" key="2">
    <source>
        <dbReference type="ARBA" id="ARBA00023125"/>
    </source>
</evidence>
<dbReference type="EMBL" id="CP050177">
    <property type="protein sequence ID" value="QIQ01502.1"/>
    <property type="molecule type" value="Genomic_DNA"/>
</dbReference>
<dbReference type="AlphaFoldDB" id="A0A6G9GTC0"/>
<dbReference type="KEGG" id="slia:HA039_03600"/>
<feature type="compositionally biased region" description="Gly residues" evidence="4">
    <location>
        <begin position="233"/>
        <end position="245"/>
    </location>
</feature>
<dbReference type="InterPro" id="IPR036388">
    <property type="entry name" value="WH-like_DNA-bd_sf"/>
</dbReference>
<keyword evidence="1" id="KW-0805">Transcription regulation</keyword>
<dbReference type="Pfam" id="PF00196">
    <property type="entry name" value="GerE"/>
    <property type="match status" value="1"/>
</dbReference>
<feature type="domain" description="HTH luxR-type" evidence="5">
    <location>
        <begin position="313"/>
        <end position="378"/>
    </location>
</feature>
<dbReference type="GO" id="GO:0006355">
    <property type="term" value="P:regulation of DNA-templated transcription"/>
    <property type="evidence" value="ECO:0007669"/>
    <property type="project" value="InterPro"/>
</dbReference>
<dbReference type="PROSITE" id="PS50043">
    <property type="entry name" value="HTH_LUXR_2"/>
    <property type="match status" value="1"/>
</dbReference>
<dbReference type="PRINTS" id="PR00038">
    <property type="entry name" value="HTHLUXR"/>
</dbReference>
<organism evidence="6 7">
    <name type="scientific">Streptomyces liangshanensis</name>
    <dbReference type="NCBI Taxonomy" id="2717324"/>
    <lineage>
        <taxon>Bacteria</taxon>
        <taxon>Bacillati</taxon>
        <taxon>Actinomycetota</taxon>
        <taxon>Actinomycetes</taxon>
        <taxon>Kitasatosporales</taxon>
        <taxon>Streptomycetaceae</taxon>
        <taxon>Streptomyces</taxon>
    </lineage>
</organism>
<dbReference type="GO" id="GO:0003677">
    <property type="term" value="F:DNA binding"/>
    <property type="evidence" value="ECO:0007669"/>
    <property type="project" value="UniProtKB-KW"/>
</dbReference>
<dbReference type="CDD" id="cd06170">
    <property type="entry name" value="LuxR_C_like"/>
    <property type="match status" value="1"/>
</dbReference>
<dbReference type="SMART" id="SM00421">
    <property type="entry name" value="HTH_LUXR"/>
    <property type="match status" value="1"/>
</dbReference>
<evidence type="ECO:0000259" key="5">
    <source>
        <dbReference type="PROSITE" id="PS50043"/>
    </source>
</evidence>
<evidence type="ECO:0000313" key="7">
    <source>
        <dbReference type="Proteomes" id="UP000501179"/>
    </source>
</evidence>
<dbReference type="PANTHER" id="PTHR44688:SF16">
    <property type="entry name" value="DNA-BINDING TRANSCRIPTIONAL ACTIVATOR DEVR_DOSR"/>
    <property type="match status" value="1"/>
</dbReference>
<dbReference type="Gene3D" id="3.30.450.40">
    <property type="match status" value="1"/>
</dbReference>
<evidence type="ECO:0000256" key="3">
    <source>
        <dbReference type="ARBA" id="ARBA00023163"/>
    </source>
</evidence>
<dbReference type="Proteomes" id="UP000501179">
    <property type="component" value="Chromosome"/>
</dbReference>
<protein>
    <submittedName>
        <fullName evidence="6">Helix-turn-helix transcriptional regulator</fullName>
    </submittedName>
</protein>
<gene>
    <name evidence="6" type="ORF">HA039_03600</name>
</gene>
<evidence type="ECO:0000313" key="6">
    <source>
        <dbReference type="EMBL" id="QIQ01502.1"/>
    </source>
</evidence>
<dbReference type="PANTHER" id="PTHR44688">
    <property type="entry name" value="DNA-BINDING TRANSCRIPTIONAL ACTIVATOR DEVR_DOSR"/>
    <property type="match status" value="1"/>
</dbReference>
<dbReference type="Gene3D" id="1.10.10.10">
    <property type="entry name" value="Winged helix-like DNA-binding domain superfamily/Winged helix DNA-binding domain"/>
    <property type="match status" value="1"/>
</dbReference>
<proteinExistence type="predicted"/>
<dbReference type="SUPFAM" id="SSF46894">
    <property type="entry name" value="C-terminal effector domain of the bipartite response regulators"/>
    <property type="match status" value="1"/>
</dbReference>
<keyword evidence="2" id="KW-0238">DNA-binding</keyword>
<evidence type="ECO:0000256" key="1">
    <source>
        <dbReference type="ARBA" id="ARBA00023015"/>
    </source>
</evidence>
<dbReference type="SUPFAM" id="SSF55781">
    <property type="entry name" value="GAF domain-like"/>
    <property type="match status" value="1"/>
</dbReference>
<dbReference type="InterPro" id="IPR016032">
    <property type="entry name" value="Sig_transdc_resp-reg_C-effctor"/>
</dbReference>
<feature type="region of interest" description="Disordered" evidence="4">
    <location>
        <begin position="221"/>
        <end position="249"/>
    </location>
</feature>
<name>A0A6G9GTC0_9ACTN</name>
<accession>A0A6G9GTC0</accession>
<sequence>MGRYGGTERTVRVRDSVVRAAGAARTVEDFFDAVTRAMAPALRFDVWAGVTVDPDTLINTGGNYRNAVPDTLMPRMLDIEYREGDVNSLPELARRPVPVGLLSEAVGGDLHRSPRYRDIAGPLGYRDELRVLLRDRHGAWGALVLGVGDDGEGFGPAATSFAAALAQPLGDALRRLHLTRRAQEEPAGTAPGLILLDDAYRPVHLTPAVARWFDDLPEGPAPAPPLGAVRGPAAGGAPGEGAGPGGRPPGLPPAVYAVAAAVRAPGARETLTSWAVTRSRGRVRLHAWQVDGPAPARVAVVVEQAAPGEHIALIVAAYGLTPRERDIATLVLRGLPTAEIARYARLSPHTVQDHLKSVFDKTGVRSRRDLVGALFARHFGPRRP</sequence>
<evidence type="ECO:0000256" key="4">
    <source>
        <dbReference type="SAM" id="MobiDB-lite"/>
    </source>
</evidence>
<reference evidence="6 7" key="1">
    <citation type="submission" date="2020-03" db="EMBL/GenBank/DDBJ databases">
        <title>A novel species.</title>
        <authorList>
            <person name="Gao J."/>
        </authorList>
    </citation>
    <scope>NUCLEOTIDE SEQUENCE [LARGE SCALE GENOMIC DNA]</scope>
    <source>
        <strain evidence="6 7">QMT-12</strain>
    </source>
</reference>
<dbReference type="InterPro" id="IPR029016">
    <property type="entry name" value="GAF-like_dom_sf"/>
</dbReference>
<keyword evidence="7" id="KW-1185">Reference proteome</keyword>
<dbReference type="InterPro" id="IPR000792">
    <property type="entry name" value="Tscrpt_reg_LuxR_C"/>
</dbReference>